<dbReference type="PANTHER" id="PTHR21016:SF25">
    <property type="entry name" value="TM2 DOMAIN-CONTAINING PROTEIN DDB_G0277895-RELATED"/>
    <property type="match status" value="1"/>
</dbReference>
<dbReference type="STRING" id="404433.BTW07_16840"/>
<evidence type="ECO:0000256" key="2">
    <source>
        <dbReference type="ARBA" id="ARBA00022692"/>
    </source>
</evidence>
<dbReference type="OrthoDB" id="2004788at2"/>
<evidence type="ECO:0000256" key="3">
    <source>
        <dbReference type="ARBA" id="ARBA00022989"/>
    </source>
</evidence>
<name>A0A1Q8SNN9_9GAMM</name>
<accession>A0A1Q8SNN9</accession>
<evidence type="ECO:0000256" key="5">
    <source>
        <dbReference type="SAM" id="Phobius"/>
    </source>
</evidence>
<dbReference type="PANTHER" id="PTHR21016">
    <property type="entry name" value="BETA-AMYLOID BINDING PROTEIN-RELATED"/>
    <property type="match status" value="1"/>
</dbReference>
<reference evidence="7 8" key="1">
    <citation type="submission" date="2016-12" db="EMBL/GenBank/DDBJ databases">
        <title>Draft genome sequences of strains Salinicola socius SMB35, Salinicola sp. MH3R3-1 and Chromohalobacter sp. SMB17 from the Verkhnekamsk potash mining region of Russia.</title>
        <authorList>
            <person name="Mavrodi D.V."/>
            <person name="Olsson B.E."/>
            <person name="Korsakova E.S."/>
            <person name="Pyankova A."/>
            <person name="Mavrodi O.V."/>
            <person name="Plotnikova E.G."/>
        </authorList>
    </citation>
    <scope>NUCLEOTIDE SEQUENCE [LARGE SCALE GENOMIC DNA]</scope>
    <source>
        <strain evidence="7 8">SMB35</strain>
    </source>
</reference>
<comment type="caution">
    <text evidence="7">The sequence shown here is derived from an EMBL/GenBank/DDBJ whole genome shotgun (WGS) entry which is preliminary data.</text>
</comment>
<gene>
    <name evidence="7" type="ORF">BTW07_16840</name>
</gene>
<keyword evidence="4 5" id="KW-0472">Membrane</keyword>
<comment type="subcellular location">
    <subcellularLocation>
        <location evidence="1">Membrane</location>
        <topology evidence="1">Multi-pass membrane protein</topology>
    </subcellularLocation>
</comment>
<sequence>MRKKNRIVALILSMFLGVLGVDRFYLGKWKSGLLKALTLGGLFLWWFIDGAMLLFDAFFYSLGKEKGMMKDAKGRELKYGLSMYRFKNGRFEQDWFK</sequence>
<dbReference type="AlphaFoldDB" id="A0A1Q8SNN9"/>
<feature type="domain" description="TM2" evidence="6">
    <location>
        <begin position="3"/>
        <end position="50"/>
    </location>
</feature>
<dbReference type="GO" id="GO:0016020">
    <property type="term" value="C:membrane"/>
    <property type="evidence" value="ECO:0007669"/>
    <property type="project" value="UniProtKB-SubCell"/>
</dbReference>
<dbReference type="InterPro" id="IPR007829">
    <property type="entry name" value="TM2"/>
</dbReference>
<protein>
    <recommendedName>
        <fullName evidence="6">TM2 domain-containing protein</fullName>
    </recommendedName>
</protein>
<organism evidence="7 8">
    <name type="scientific">Salinicola socius</name>
    <dbReference type="NCBI Taxonomy" id="404433"/>
    <lineage>
        <taxon>Bacteria</taxon>
        <taxon>Pseudomonadati</taxon>
        <taxon>Pseudomonadota</taxon>
        <taxon>Gammaproteobacteria</taxon>
        <taxon>Oceanospirillales</taxon>
        <taxon>Halomonadaceae</taxon>
        <taxon>Salinicola</taxon>
    </lineage>
</organism>
<evidence type="ECO:0000256" key="1">
    <source>
        <dbReference type="ARBA" id="ARBA00004141"/>
    </source>
</evidence>
<evidence type="ECO:0000313" key="7">
    <source>
        <dbReference type="EMBL" id="OLO03021.1"/>
    </source>
</evidence>
<evidence type="ECO:0000313" key="8">
    <source>
        <dbReference type="Proteomes" id="UP000186878"/>
    </source>
</evidence>
<feature type="transmembrane region" description="Helical" evidence="5">
    <location>
        <begin position="44"/>
        <end position="63"/>
    </location>
</feature>
<evidence type="ECO:0000256" key="4">
    <source>
        <dbReference type="ARBA" id="ARBA00023136"/>
    </source>
</evidence>
<evidence type="ECO:0000259" key="6">
    <source>
        <dbReference type="Pfam" id="PF05154"/>
    </source>
</evidence>
<keyword evidence="2 5" id="KW-0812">Transmembrane</keyword>
<dbReference type="EMBL" id="MSDO01000026">
    <property type="protein sequence ID" value="OLO03021.1"/>
    <property type="molecule type" value="Genomic_DNA"/>
</dbReference>
<keyword evidence="3 5" id="KW-1133">Transmembrane helix</keyword>
<dbReference type="Proteomes" id="UP000186878">
    <property type="component" value="Unassembled WGS sequence"/>
</dbReference>
<keyword evidence="8" id="KW-1185">Reference proteome</keyword>
<dbReference type="InterPro" id="IPR050932">
    <property type="entry name" value="TM2D1-3-like"/>
</dbReference>
<proteinExistence type="predicted"/>
<dbReference type="Pfam" id="PF05154">
    <property type="entry name" value="TM2"/>
    <property type="match status" value="1"/>
</dbReference>